<keyword evidence="6" id="KW-0067">ATP-binding</keyword>
<keyword evidence="8" id="KW-0812">Transmembrane</keyword>
<dbReference type="GO" id="GO:0016301">
    <property type="term" value="F:kinase activity"/>
    <property type="evidence" value="ECO:0007669"/>
    <property type="project" value="UniProtKB-KW"/>
</dbReference>
<dbReference type="Pfam" id="PF00069">
    <property type="entry name" value="Pkinase"/>
    <property type="match status" value="1"/>
</dbReference>
<dbReference type="Gene3D" id="1.10.510.10">
    <property type="entry name" value="Transferase(Phosphotransferase) domain 1"/>
    <property type="match status" value="1"/>
</dbReference>
<dbReference type="RefSeq" id="WP_377342550.1">
    <property type="nucleotide sequence ID" value="NZ_JBHLUE010000020.1"/>
</dbReference>
<keyword evidence="8" id="KW-1133">Transmembrane helix</keyword>
<name>A0ABV6P2K0_9ACTN</name>
<keyword evidence="5 10" id="KW-0418">Kinase</keyword>
<sequence>MLGSGSILSGRYRLDDRVATGGMGDVWQATDLVLGRQVAVKVLLPSLLSDPSFISRFRAEARMMAALRHPGIVQVFDSGVDESTAGGRADFLVMEYVDGEPLSRRIDEAGTLSVAETLSIVEQAARALHGAHAAGIVHRDVKPSNLLVQPDGTVVLVDFGVARSTSVTSVTSTNAVPGTALYMAPEQASGKPVSPATDVYALGAVAFCCLTGQPPFTGENPLEVAIKHLTDAPPPLPEDIPAPVAALIDRALAKAPDDRFPDAAALAAAARAAGRGEFAPAPAGAAAAAGTTMALRPAGGVAAATAPGAPVRSQLPPAAVGAGAARPGRSRRRTLLGAAAAVALGVIGLTAALAFAPGDKDGGVGGGGGPAGGDTASSAPANQPGDLVSDPSEPVGGSITRTGPSHLPSTRVSTEPSSRPSSGPTAKPTGGTATTKPTPPAATGGPATSSPSPDGGGPATPTAAATDGPSPGAS</sequence>
<dbReference type="InterPro" id="IPR000719">
    <property type="entry name" value="Prot_kinase_dom"/>
</dbReference>
<feature type="compositionally biased region" description="Low complexity" evidence="7">
    <location>
        <begin position="420"/>
        <end position="474"/>
    </location>
</feature>
<dbReference type="PANTHER" id="PTHR43289">
    <property type="entry name" value="MITOGEN-ACTIVATED PROTEIN KINASE KINASE KINASE 20-RELATED"/>
    <property type="match status" value="1"/>
</dbReference>
<evidence type="ECO:0000313" key="10">
    <source>
        <dbReference type="EMBL" id="MFC0567260.1"/>
    </source>
</evidence>
<evidence type="ECO:0000256" key="8">
    <source>
        <dbReference type="SAM" id="Phobius"/>
    </source>
</evidence>
<keyword evidence="11" id="KW-1185">Reference proteome</keyword>
<keyword evidence="4" id="KW-0547">Nucleotide-binding</keyword>
<evidence type="ECO:0000256" key="1">
    <source>
        <dbReference type="ARBA" id="ARBA00012513"/>
    </source>
</evidence>
<keyword evidence="2" id="KW-0723">Serine/threonine-protein kinase</keyword>
<evidence type="ECO:0000256" key="5">
    <source>
        <dbReference type="ARBA" id="ARBA00022777"/>
    </source>
</evidence>
<proteinExistence type="predicted"/>
<dbReference type="PANTHER" id="PTHR43289:SF6">
    <property type="entry name" value="SERINE_THREONINE-PROTEIN KINASE NEKL-3"/>
    <property type="match status" value="1"/>
</dbReference>
<feature type="domain" description="Protein kinase" evidence="9">
    <location>
        <begin position="12"/>
        <end position="279"/>
    </location>
</feature>
<gene>
    <name evidence="10" type="ORF">ACFFHU_24360</name>
</gene>
<dbReference type="SUPFAM" id="SSF56112">
    <property type="entry name" value="Protein kinase-like (PK-like)"/>
    <property type="match status" value="1"/>
</dbReference>
<organism evidence="10 11">
    <name type="scientific">Plantactinospora siamensis</name>
    <dbReference type="NCBI Taxonomy" id="555372"/>
    <lineage>
        <taxon>Bacteria</taxon>
        <taxon>Bacillati</taxon>
        <taxon>Actinomycetota</taxon>
        <taxon>Actinomycetes</taxon>
        <taxon>Micromonosporales</taxon>
        <taxon>Micromonosporaceae</taxon>
        <taxon>Plantactinospora</taxon>
    </lineage>
</organism>
<dbReference type="PROSITE" id="PS50011">
    <property type="entry name" value="PROTEIN_KINASE_DOM"/>
    <property type="match status" value="1"/>
</dbReference>
<reference evidence="10 11" key="1">
    <citation type="submission" date="2024-09" db="EMBL/GenBank/DDBJ databases">
        <authorList>
            <person name="Sun Q."/>
            <person name="Mori K."/>
        </authorList>
    </citation>
    <scope>NUCLEOTIDE SEQUENCE [LARGE SCALE GENOMIC DNA]</scope>
    <source>
        <strain evidence="10 11">TBRC 2205</strain>
    </source>
</reference>
<dbReference type="Proteomes" id="UP001589894">
    <property type="component" value="Unassembled WGS sequence"/>
</dbReference>
<dbReference type="PROSITE" id="PS00108">
    <property type="entry name" value="PROTEIN_KINASE_ST"/>
    <property type="match status" value="1"/>
</dbReference>
<evidence type="ECO:0000256" key="6">
    <source>
        <dbReference type="ARBA" id="ARBA00022840"/>
    </source>
</evidence>
<evidence type="ECO:0000256" key="4">
    <source>
        <dbReference type="ARBA" id="ARBA00022741"/>
    </source>
</evidence>
<evidence type="ECO:0000259" key="9">
    <source>
        <dbReference type="PROSITE" id="PS50011"/>
    </source>
</evidence>
<evidence type="ECO:0000313" key="11">
    <source>
        <dbReference type="Proteomes" id="UP001589894"/>
    </source>
</evidence>
<feature type="transmembrane region" description="Helical" evidence="8">
    <location>
        <begin position="335"/>
        <end position="356"/>
    </location>
</feature>
<dbReference type="EC" id="2.7.11.1" evidence="1"/>
<dbReference type="InterPro" id="IPR008271">
    <property type="entry name" value="Ser/Thr_kinase_AS"/>
</dbReference>
<dbReference type="EMBL" id="JBHLUE010000020">
    <property type="protein sequence ID" value="MFC0567260.1"/>
    <property type="molecule type" value="Genomic_DNA"/>
</dbReference>
<comment type="caution">
    <text evidence="10">The sequence shown here is derived from an EMBL/GenBank/DDBJ whole genome shotgun (WGS) entry which is preliminary data.</text>
</comment>
<keyword evidence="8" id="KW-0472">Membrane</keyword>
<keyword evidence="3" id="KW-0808">Transferase</keyword>
<dbReference type="Gene3D" id="3.30.200.20">
    <property type="entry name" value="Phosphorylase Kinase, domain 1"/>
    <property type="match status" value="1"/>
</dbReference>
<dbReference type="CDD" id="cd14014">
    <property type="entry name" value="STKc_PknB_like"/>
    <property type="match status" value="1"/>
</dbReference>
<feature type="compositionally biased region" description="Low complexity" evidence="7">
    <location>
        <begin position="303"/>
        <end position="327"/>
    </location>
</feature>
<feature type="compositionally biased region" description="Polar residues" evidence="7">
    <location>
        <begin position="399"/>
        <end position="419"/>
    </location>
</feature>
<evidence type="ECO:0000256" key="3">
    <source>
        <dbReference type="ARBA" id="ARBA00022679"/>
    </source>
</evidence>
<dbReference type="InterPro" id="IPR011009">
    <property type="entry name" value="Kinase-like_dom_sf"/>
</dbReference>
<protein>
    <recommendedName>
        <fullName evidence="1">non-specific serine/threonine protein kinase</fullName>
        <ecNumber evidence="1">2.7.11.1</ecNumber>
    </recommendedName>
</protein>
<accession>A0ABV6P2K0</accession>
<dbReference type="SMART" id="SM00220">
    <property type="entry name" value="S_TKc"/>
    <property type="match status" value="1"/>
</dbReference>
<evidence type="ECO:0000256" key="2">
    <source>
        <dbReference type="ARBA" id="ARBA00022527"/>
    </source>
</evidence>
<feature type="region of interest" description="Disordered" evidence="7">
    <location>
        <begin position="364"/>
        <end position="474"/>
    </location>
</feature>
<evidence type="ECO:0000256" key="7">
    <source>
        <dbReference type="SAM" id="MobiDB-lite"/>
    </source>
</evidence>
<feature type="region of interest" description="Disordered" evidence="7">
    <location>
        <begin position="303"/>
        <end position="328"/>
    </location>
</feature>